<dbReference type="GO" id="GO:0005737">
    <property type="term" value="C:cytoplasm"/>
    <property type="evidence" value="ECO:0007669"/>
    <property type="project" value="TreeGrafter"/>
</dbReference>
<dbReference type="AlphaFoldDB" id="A0A6H5HJC1"/>
<sequence length="82" mass="9636">MSKTVDLELKKAFAELHQKTVETTKKVQIADMQIESLKKSKQLAELTTVEIKDNKSFLEKSMKETEEHCRELVKQRKFQPEK</sequence>
<dbReference type="EMBL" id="CADCXU010032286">
    <property type="protein sequence ID" value="CAB0018195.1"/>
    <property type="molecule type" value="Genomic_DNA"/>
</dbReference>
<evidence type="ECO:0000313" key="4">
    <source>
        <dbReference type="Proteomes" id="UP000479000"/>
    </source>
</evidence>
<keyword evidence="2" id="KW-0143">Chaperone</keyword>
<accession>A0A6H5HJC1</accession>
<evidence type="ECO:0000313" key="3">
    <source>
        <dbReference type="EMBL" id="CAB0018195.1"/>
    </source>
</evidence>
<organism evidence="3 4">
    <name type="scientific">Nesidiocoris tenuis</name>
    <dbReference type="NCBI Taxonomy" id="355587"/>
    <lineage>
        <taxon>Eukaryota</taxon>
        <taxon>Metazoa</taxon>
        <taxon>Ecdysozoa</taxon>
        <taxon>Arthropoda</taxon>
        <taxon>Hexapoda</taxon>
        <taxon>Insecta</taxon>
        <taxon>Pterygota</taxon>
        <taxon>Neoptera</taxon>
        <taxon>Paraneoptera</taxon>
        <taxon>Hemiptera</taxon>
        <taxon>Heteroptera</taxon>
        <taxon>Panheteroptera</taxon>
        <taxon>Cimicomorpha</taxon>
        <taxon>Miridae</taxon>
        <taxon>Dicyphina</taxon>
        <taxon>Nesidiocoris</taxon>
    </lineage>
</organism>
<name>A0A6H5HJC1_9HEMI</name>
<comment type="subunit">
    <text evidence="1">Heterohexamer of two PFD-alpha type and four PFD-beta type subunits.</text>
</comment>
<dbReference type="Proteomes" id="UP000479000">
    <property type="component" value="Unassembled WGS sequence"/>
</dbReference>
<dbReference type="PANTHER" id="PTHR20903:SF0">
    <property type="entry name" value="PREFOLDIN SUBUNIT 1"/>
    <property type="match status" value="1"/>
</dbReference>
<evidence type="ECO:0000256" key="1">
    <source>
        <dbReference type="ARBA" id="ARBA00011695"/>
    </source>
</evidence>
<reference evidence="3 4" key="1">
    <citation type="submission" date="2020-02" db="EMBL/GenBank/DDBJ databases">
        <authorList>
            <person name="Ferguson B K."/>
        </authorList>
    </citation>
    <scope>NUCLEOTIDE SEQUENCE [LARGE SCALE GENOMIC DNA]</scope>
</reference>
<keyword evidence="4" id="KW-1185">Reference proteome</keyword>
<evidence type="ECO:0000256" key="2">
    <source>
        <dbReference type="ARBA" id="ARBA00023186"/>
    </source>
</evidence>
<protein>
    <submittedName>
        <fullName evidence="3">Uncharacterized protein</fullName>
    </submittedName>
</protein>
<dbReference type="GO" id="GO:0044183">
    <property type="term" value="F:protein folding chaperone"/>
    <property type="evidence" value="ECO:0007669"/>
    <property type="project" value="TreeGrafter"/>
</dbReference>
<dbReference type="PANTHER" id="PTHR20903">
    <property type="entry name" value="PREFOLDIN SUBUNIT 1-RELATED"/>
    <property type="match status" value="1"/>
</dbReference>
<proteinExistence type="predicted"/>
<gene>
    <name evidence="3" type="ORF">NTEN_LOCUS22104</name>
</gene>
<dbReference type="OrthoDB" id="5242628at2759"/>
<dbReference type="GO" id="GO:0051082">
    <property type="term" value="F:unfolded protein binding"/>
    <property type="evidence" value="ECO:0007669"/>
    <property type="project" value="TreeGrafter"/>
</dbReference>